<organism evidence="2 3">
    <name type="scientific">Pseudonocardia benzenivorans</name>
    <dbReference type="NCBI Taxonomy" id="228005"/>
    <lineage>
        <taxon>Bacteria</taxon>
        <taxon>Bacillati</taxon>
        <taxon>Actinomycetota</taxon>
        <taxon>Actinomycetes</taxon>
        <taxon>Pseudonocardiales</taxon>
        <taxon>Pseudonocardiaceae</taxon>
        <taxon>Pseudonocardia</taxon>
    </lineage>
</organism>
<gene>
    <name evidence="2" type="ORF">ACFQ34_13070</name>
</gene>
<dbReference type="EMBL" id="JBHTMB010000115">
    <property type="protein sequence ID" value="MFD1234214.1"/>
    <property type="molecule type" value="Genomic_DNA"/>
</dbReference>
<dbReference type="SUPFAM" id="SSF56645">
    <property type="entry name" value="Acyl-CoA dehydrogenase NM domain-like"/>
    <property type="match status" value="1"/>
</dbReference>
<dbReference type="InterPro" id="IPR036250">
    <property type="entry name" value="AcylCo_DH-like_C"/>
</dbReference>
<accession>A0ABW3VJI1</accession>
<reference evidence="3" key="1">
    <citation type="journal article" date="2019" name="Int. J. Syst. Evol. Microbiol.">
        <title>The Global Catalogue of Microorganisms (GCM) 10K type strain sequencing project: providing services to taxonomists for standard genome sequencing and annotation.</title>
        <authorList>
            <consortium name="The Broad Institute Genomics Platform"/>
            <consortium name="The Broad Institute Genome Sequencing Center for Infectious Disease"/>
            <person name="Wu L."/>
            <person name="Ma J."/>
        </authorList>
    </citation>
    <scope>NUCLEOTIDE SEQUENCE [LARGE SCALE GENOMIC DNA]</scope>
    <source>
        <strain evidence="3">CCUG 49018</strain>
    </source>
</reference>
<sequence length="340" mass="34575">MTVSLPGVRHRLLGSAPPDPGPAATRDAATDLARAAARGETDLPAPGAGATAQRWAALARWGRTELSFARLCEGHTDAVAILAEAGRTPVPGATYGVWAARSGGTGAVLAGGAGAWRLRGRVRFCSGAHGLDRALVVAAAPDGSRIADVPLARPGVRPVAGTWQTVGMARSDSADVDLDDVPVDDDALVGGPGWYTARPGFWHGGGGVAAVWLGGAAGVLDDLRLVVTAADPDPHRLALFGELHTGVAACDALLVATAAAIDDDPADAHREAVWTARAAVELACRRVLDVAPRLAGVAALTRGGRLAGRLADLGVYVRQHHGERDLAALGAAVLDPDGAR</sequence>
<evidence type="ECO:0000313" key="2">
    <source>
        <dbReference type="EMBL" id="MFD1234214.1"/>
    </source>
</evidence>
<name>A0ABW3VJI1_9PSEU</name>
<evidence type="ECO:0000313" key="3">
    <source>
        <dbReference type="Proteomes" id="UP001597182"/>
    </source>
</evidence>
<feature type="region of interest" description="Disordered" evidence="1">
    <location>
        <begin position="1"/>
        <end position="30"/>
    </location>
</feature>
<evidence type="ECO:0000256" key="1">
    <source>
        <dbReference type="SAM" id="MobiDB-lite"/>
    </source>
</evidence>
<comment type="caution">
    <text evidence="2">The sequence shown here is derived from an EMBL/GenBank/DDBJ whole genome shotgun (WGS) entry which is preliminary data.</text>
</comment>
<dbReference type="InterPro" id="IPR046373">
    <property type="entry name" value="Acyl-CoA_Oxase/DH_mid-dom_sf"/>
</dbReference>
<dbReference type="RefSeq" id="WP_346089909.1">
    <property type="nucleotide sequence ID" value="NZ_BAABKS010000005.1"/>
</dbReference>
<keyword evidence="3" id="KW-1185">Reference proteome</keyword>
<protein>
    <submittedName>
        <fullName evidence="2">Acyl-CoA dehydrogenase</fullName>
    </submittedName>
</protein>
<dbReference type="Proteomes" id="UP001597182">
    <property type="component" value="Unassembled WGS sequence"/>
</dbReference>
<dbReference type="Gene3D" id="2.40.110.10">
    <property type="entry name" value="Butyryl-CoA Dehydrogenase, subunit A, domain 2"/>
    <property type="match status" value="1"/>
</dbReference>
<proteinExistence type="predicted"/>
<dbReference type="SUPFAM" id="SSF47203">
    <property type="entry name" value="Acyl-CoA dehydrogenase C-terminal domain-like"/>
    <property type="match status" value="1"/>
</dbReference>
<dbReference type="InterPro" id="IPR009100">
    <property type="entry name" value="AcylCoA_DH/oxidase_NM_dom_sf"/>
</dbReference>